<evidence type="ECO:0000313" key="3">
    <source>
        <dbReference type="Proteomes" id="UP000297703"/>
    </source>
</evidence>
<keyword evidence="1" id="KW-0812">Transmembrane</keyword>
<gene>
    <name evidence="2" type="ORF">DR999_PMT09163</name>
</gene>
<evidence type="ECO:0000256" key="1">
    <source>
        <dbReference type="SAM" id="Phobius"/>
    </source>
</evidence>
<feature type="transmembrane region" description="Helical" evidence="1">
    <location>
        <begin position="75"/>
        <end position="99"/>
    </location>
</feature>
<name>A0A4D9ELI0_9SAUR</name>
<organism evidence="2 3">
    <name type="scientific">Platysternon megacephalum</name>
    <name type="common">big-headed turtle</name>
    <dbReference type="NCBI Taxonomy" id="55544"/>
    <lineage>
        <taxon>Eukaryota</taxon>
        <taxon>Metazoa</taxon>
        <taxon>Chordata</taxon>
        <taxon>Craniata</taxon>
        <taxon>Vertebrata</taxon>
        <taxon>Euteleostomi</taxon>
        <taxon>Archelosauria</taxon>
        <taxon>Testudinata</taxon>
        <taxon>Testudines</taxon>
        <taxon>Cryptodira</taxon>
        <taxon>Durocryptodira</taxon>
        <taxon>Testudinoidea</taxon>
        <taxon>Platysternidae</taxon>
        <taxon>Platysternon</taxon>
    </lineage>
</organism>
<comment type="caution">
    <text evidence="2">The sequence shown here is derived from an EMBL/GenBank/DDBJ whole genome shotgun (WGS) entry which is preliminary data.</text>
</comment>
<protein>
    <submittedName>
        <fullName evidence="2">Cytochrome c oxidase subunit 5A, mitochondrial</fullName>
    </submittedName>
</protein>
<sequence length="109" mass="12629">MHLLYITFLRCFLKKKISFEQVNDVDHRHCLQVKSMYCGKSLFFSLGLPLLLLQCTFELNEVLLQRPRLTKNPKLLVCTPICQIIFNSLGHVLIPFLMLGSTLSHMQAH</sequence>
<reference evidence="2 3" key="1">
    <citation type="submission" date="2019-04" db="EMBL/GenBank/DDBJ databases">
        <title>Draft genome of the big-headed turtle Platysternon megacephalum.</title>
        <authorList>
            <person name="Gong S."/>
        </authorList>
    </citation>
    <scope>NUCLEOTIDE SEQUENCE [LARGE SCALE GENOMIC DNA]</scope>
    <source>
        <strain evidence="2">DO16091913</strain>
        <tissue evidence="2">Muscle</tissue>
    </source>
</reference>
<dbReference type="EMBL" id="QXTE01000075">
    <property type="protein sequence ID" value="TFK07962.1"/>
    <property type="molecule type" value="Genomic_DNA"/>
</dbReference>
<proteinExistence type="predicted"/>
<keyword evidence="1" id="KW-0472">Membrane</keyword>
<evidence type="ECO:0000313" key="2">
    <source>
        <dbReference type="EMBL" id="TFK07962.1"/>
    </source>
</evidence>
<accession>A0A4D9ELI0</accession>
<keyword evidence="1" id="KW-1133">Transmembrane helix</keyword>
<dbReference type="AlphaFoldDB" id="A0A4D9ELI0"/>
<keyword evidence="3" id="KW-1185">Reference proteome</keyword>
<reference evidence="2 3" key="2">
    <citation type="submission" date="2019-04" db="EMBL/GenBank/DDBJ databases">
        <title>The genome sequence of big-headed turtle.</title>
        <authorList>
            <person name="Gong S."/>
        </authorList>
    </citation>
    <scope>NUCLEOTIDE SEQUENCE [LARGE SCALE GENOMIC DNA]</scope>
    <source>
        <strain evidence="2">DO16091913</strain>
        <tissue evidence="2">Muscle</tissue>
    </source>
</reference>
<dbReference type="Proteomes" id="UP000297703">
    <property type="component" value="Unassembled WGS sequence"/>
</dbReference>